<reference evidence="12 13" key="2">
    <citation type="submission" date="2019-09" db="EMBL/GenBank/DDBJ databases">
        <authorList>
            <person name="Jin C."/>
        </authorList>
    </citation>
    <scope>NUCLEOTIDE SEQUENCE [LARGE SCALE GENOMIC DNA]</scope>
    <source>
        <strain evidence="12 13">AN110305</strain>
    </source>
</reference>
<comment type="caution">
    <text evidence="12">The sequence shown here is derived from an EMBL/GenBank/DDBJ whole genome shotgun (WGS) entry which is preliminary data.</text>
</comment>
<evidence type="ECO:0000259" key="11">
    <source>
        <dbReference type="SMART" id="SM00776"/>
    </source>
</evidence>
<dbReference type="FunFam" id="2.60.40.1180:FF:000008">
    <property type="entry name" value="Alpha-galactosidase"/>
    <property type="match status" value="1"/>
</dbReference>
<dbReference type="InterPro" id="IPR000111">
    <property type="entry name" value="Glyco_hydro_27/36_CS"/>
</dbReference>
<evidence type="ECO:0000256" key="5">
    <source>
        <dbReference type="ARBA" id="ARBA00022801"/>
    </source>
</evidence>
<dbReference type="SUPFAM" id="SSF51445">
    <property type="entry name" value="(Trans)glycosidases"/>
    <property type="match status" value="1"/>
</dbReference>
<feature type="signal peptide" evidence="10">
    <location>
        <begin position="1"/>
        <end position="35"/>
    </location>
</feature>
<dbReference type="OrthoDB" id="9807519at2"/>
<evidence type="ECO:0000256" key="1">
    <source>
        <dbReference type="ARBA" id="ARBA00001255"/>
    </source>
</evidence>
<name>A0A5B2X4G9_9PSEU</name>
<dbReference type="Pfam" id="PF10633">
    <property type="entry name" value="NPCBM_assoc"/>
    <property type="match status" value="1"/>
</dbReference>
<proteinExistence type="inferred from homology"/>
<dbReference type="SUPFAM" id="SSF49785">
    <property type="entry name" value="Galactose-binding domain-like"/>
    <property type="match status" value="1"/>
</dbReference>
<evidence type="ECO:0000313" key="13">
    <source>
        <dbReference type="Proteomes" id="UP000323454"/>
    </source>
</evidence>
<keyword evidence="7 8" id="KW-0326">Glycosidase</keyword>
<dbReference type="InterPro" id="IPR018905">
    <property type="entry name" value="A-galactase_NEW3"/>
</dbReference>
<sequence length="681" mass="72352">MLCDIAHRRISVRSVATLTVALLLPLVSLAGTATAAPTQTASQTPSQTPTAAAPSTLAATPPMGWNSWNRFGCHIDENLIRQTADNLVSTGMRDAGYTYVNIDDCWMAPARDAAGKLQADPTRFPGGIKALADYVHGRGLKLGIYSSAGTATCQGLPASLDHEQADAQSFADWGVDYLKYDNCNNLGRPAQPRYQAMSDALRATGRPIVLSLCEWGENKPWEWGKQVGGNLWRTTGDIWDAWGRMTDILDQQVGLEKFSGPGAWNDPDMLEVGNGGMTDSEYRAHFALWSLLNAPLIAGNDLASMDYATKRILLNRDVIAVDQDWGGVQGHRIARTGNIEVWAKSMSDGSAAVALFNRGDTTALASTDAHALGLPATRDYAVRDLWTHEDAETSGAVRASVPAHSASVFRVWPNKGHGQTPLSTFSLQVPEFTEVGKPFTITGQLYDDGSTPLRGGQAQLQAPDGWVVDGGPVVTVPRVAAGQNWSHTWTLRPSAAAFAANSGNDVSVSASASFRTITGQQARQLDTKIVAVTLPPRGDVLLGDQPWISATNGWGPVKRNSSNGELDPGTGHTISIAGVKHEKGLGTHAFSSVRFYLGGTCTQFHAEVGVDDEAGPQGSVDFHVLGDGTELAGTGVVKSGQAATVLDAPTTGVRVLELRVNDGGNGNRDDHADWADVSVHC</sequence>
<gene>
    <name evidence="12" type="ORF">F0L68_24005</name>
</gene>
<dbReference type="SMART" id="SM00776">
    <property type="entry name" value="NPCBM"/>
    <property type="match status" value="1"/>
</dbReference>
<feature type="domain" description="Glycosyl hydrolase family 98 putative carbohydrate-binding module" evidence="11">
    <location>
        <begin position="536"/>
        <end position="681"/>
    </location>
</feature>
<dbReference type="PANTHER" id="PTHR11452:SF75">
    <property type="entry name" value="ALPHA-GALACTOSIDASE MEL1"/>
    <property type="match status" value="1"/>
</dbReference>
<dbReference type="SUPFAM" id="SSF51011">
    <property type="entry name" value="Glycosyl hydrolase domain"/>
    <property type="match status" value="1"/>
</dbReference>
<dbReference type="Gene3D" id="2.60.120.1060">
    <property type="entry name" value="NPCBM/NEW2 domain"/>
    <property type="match status" value="1"/>
</dbReference>
<dbReference type="CDD" id="cd14792">
    <property type="entry name" value="GH27"/>
    <property type="match status" value="1"/>
</dbReference>
<dbReference type="InterPro" id="IPR013780">
    <property type="entry name" value="Glyco_hydro_b"/>
</dbReference>
<dbReference type="AlphaFoldDB" id="A0A5B2X4G9"/>
<evidence type="ECO:0000256" key="6">
    <source>
        <dbReference type="ARBA" id="ARBA00023157"/>
    </source>
</evidence>
<comment type="similarity">
    <text evidence="2 8">Belongs to the glycosyl hydrolase 27 family.</text>
</comment>
<dbReference type="EC" id="3.2.1.22" evidence="3 8"/>
<evidence type="ECO:0000256" key="3">
    <source>
        <dbReference type="ARBA" id="ARBA00012755"/>
    </source>
</evidence>
<dbReference type="Pfam" id="PF17801">
    <property type="entry name" value="Melibiase_C"/>
    <property type="match status" value="1"/>
</dbReference>
<evidence type="ECO:0000256" key="4">
    <source>
        <dbReference type="ARBA" id="ARBA00022729"/>
    </source>
</evidence>
<dbReference type="Proteomes" id="UP000323454">
    <property type="component" value="Unassembled WGS sequence"/>
</dbReference>
<dbReference type="InterPro" id="IPR008979">
    <property type="entry name" value="Galactose-bd-like_sf"/>
</dbReference>
<evidence type="ECO:0000313" key="12">
    <source>
        <dbReference type="EMBL" id="KAA2258050.1"/>
    </source>
</evidence>
<dbReference type="PRINTS" id="PR00740">
    <property type="entry name" value="GLHYDRLASE27"/>
</dbReference>
<accession>A0A5B2X4G9</accession>
<keyword evidence="13" id="KW-1185">Reference proteome</keyword>
<reference evidence="12 13" key="1">
    <citation type="submission" date="2019-09" db="EMBL/GenBank/DDBJ databases">
        <title>Goodfellowia gen. nov., a new genus of the Pseudonocardineae related to Actinoalloteichus, containing Goodfellowia coeruleoviolacea gen. nov., comb. nov. gen. nov., comb. nov.</title>
        <authorList>
            <person name="Labeda D."/>
        </authorList>
    </citation>
    <scope>NUCLEOTIDE SEQUENCE [LARGE SCALE GENOMIC DNA]</scope>
    <source>
        <strain evidence="12 13">AN110305</strain>
    </source>
</reference>
<dbReference type="InterPro" id="IPR038637">
    <property type="entry name" value="NPCBM_sf"/>
</dbReference>
<keyword evidence="4 10" id="KW-0732">Signal</keyword>
<organism evidence="12 13">
    <name type="scientific">Solihabitans fulvus</name>
    <dbReference type="NCBI Taxonomy" id="1892852"/>
    <lineage>
        <taxon>Bacteria</taxon>
        <taxon>Bacillati</taxon>
        <taxon>Actinomycetota</taxon>
        <taxon>Actinomycetes</taxon>
        <taxon>Pseudonocardiales</taxon>
        <taxon>Pseudonocardiaceae</taxon>
        <taxon>Solihabitans</taxon>
    </lineage>
</organism>
<dbReference type="GO" id="GO:0004557">
    <property type="term" value="F:alpha-galactosidase activity"/>
    <property type="evidence" value="ECO:0007669"/>
    <property type="project" value="UniProtKB-EC"/>
</dbReference>
<comment type="catalytic activity">
    <reaction evidence="1 8">
        <text>Hydrolysis of terminal, non-reducing alpha-D-galactose residues in alpha-D-galactosides, including galactose oligosaccharides, galactomannans and galactolipids.</text>
        <dbReference type="EC" id="3.2.1.22"/>
    </reaction>
</comment>
<dbReference type="InterPro" id="IPR013785">
    <property type="entry name" value="Aldolase_TIM"/>
</dbReference>
<dbReference type="Pfam" id="PF08305">
    <property type="entry name" value="NPCBM"/>
    <property type="match status" value="1"/>
</dbReference>
<keyword evidence="6 8" id="KW-1015">Disulfide bond</keyword>
<dbReference type="EMBL" id="VUOB01000042">
    <property type="protein sequence ID" value="KAA2258050.1"/>
    <property type="molecule type" value="Genomic_DNA"/>
</dbReference>
<feature type="chain" id="PRO_5023004935" description="Alpha-galactosidase" evidence="10">
    <location>
        <begin position="36"/>
        <end position="681"/>
    </location>
</feature>
<evidence type="ECO:0000256" key="9">
    <source>
        <dbReference type="SAM" id="MobiDB-lite"/>
    </source>
</evidence>
<keyword evidence="5 8" id="KW-0378">Hydrolase</keyword>
<dbReference type="FunFam" id="3.20.20.70:FF:000202">
    <property type="entry name" value="Alpha-galactosidase"/>
    <property type="match status" value="1"/>
</dbReference>
<dbReference type="PROSITE" id="PS00512">
    <property type="entry name" value="ALPHA_GALACTOSIDASE"/>
    <property type="match status" value="1"/>
</dbReference>
<evidence type="ECO:0000256" key="2">
    <source>
        <dbReference type="ARBA" id="ARBA00009743"/>
    </source>
</evidence>
<dbReference type="Gene3D" id="3.20.20.70">
    <property type="entry name" value="Aldolase class I"/>
    <property type="match status" value="1"/>
</dbReference>
<dbReference type="PANTHER" id="PTHR11452">
    <property type="entry name" value="ALPHA-GALACTOSIDASE/ALPHA-N-ACETYLGALACTOSAMINIDASE"/>
    <property type="match status" value="1"/>
</dbReference>
<evidence type="ECO:0000256" key="10">
    <source>
        <dbReference type="SAM" id="SignalP"/>
    </source>
</evidence>
<evidence type="ECO:0000256" key="7">
    <source>
        <dbReference type="ARBA" id="ARBA00023295"/>
    </source>
</evidence>
<dbReference type="InterPro" id="IPR002241">
    <property type="entry name" value="Glyco_hydro_27"/>
</dbReference>
<dbReference type="GO" id="GO:0016052">
    <property type="term" value="P:carbohydrate catabolic process"/>
    <property type="evidence" value="ECO:0007669"/>
    <property type="project" value="UniProtKB-ARBA"/>
</dbReference>
<protein>
    <recommendedName>
        <fullName evidence="3 8">Alpha-galactosidase</fullName>
        <ecNumber evidence="3 8">3.2.1.22</ecNumber>
    </recommendedName>
    <alternativeName>
        <fullName evidence="8">Melibiase</fullName>
    </alternativeName>
</protein>
<dbReference type="InterPro" id="IPR041233">
    <property type="entry name" value="Melibiase_C"/>
</dbReference>
<feature type="region of interest" description="Disordered" evidence="9">
    <location>
        <begin position="36"/>
        <end position="57"/>
    </location>
</feature>
<dbReference type="Gene3D" id="2.60.40.1180">
    <property type="entry name" value="Golgi alpha-mannosidase II"/>
    <property type="match status" value="1"/>
</dbReference>
<dbReference type="Pfam" id="PF16499">
    <property type="entry name" value="Melibiase_2"/>
    <property type="match status" value="1"/>
</dbReference>
<dbReference type="InterPro" id="IPR017853">
    <property type="entry name" value="GH"/>
</dbReference>
<evidence type="ECO:0000256" key="8">
    <source>
        <dbReference type="RuleBase" id="RU361168"/>
    </source>
</evidence>
<dbReference type="InterPro" id="IPR013222">
    <property type="entry name" value="Glyco_hyd_98_carb-bd"/>
</dbReference>